<dbReference type="EMBL" id="CAJVPW010025414">
    <property type="protein sequence ID" value="CAG8708602.1"/>
    <property type="molecule type" value="Genomic_DNA"/>
</dbReference>
<evidence type="ECO:0000313" key="2">
    <source>
        <dbReference type="Proteomes" id="UP000789366"/>
    </source>
</evidence>
<name>A0ACA9PFS4_9GLOM</name>
<comment type="caution">
    <text evidence="1">The sequence shown here is derived from an EMBL/GenBank/DDBJ whole genome shotgun (WGS) entry which is preliminary data.</text>
</comment>
<dbReference type="Proteomes" id="UP000789366">
    <property type="component" value="Unassembled WGS sequence"/>
</dbReference>
<protein>
    <submittedName>
        <fullName evidence="1">14758_t:CDS:1</fullName>
    </submittedName>
</protein>
<gene>
    <name evidence="1" type="ORF">SPELUC_LOCUS11677</name>
</gene>
<organism evidence="1 2">
    <name type="scientific">Cetraspora pellucida</name>
    <dbReference type="NCBI Taxonomy" id="1433469"/>
    <lineage>
        <taxon>Eukaryota</taxon>
        <taxon>Fungi</taxon>
        <taxon>Fungi incertae sedis</taxon>
        <taxon>Mucoromycota</taxon>
        <taxon>Glomeromycotina</taxon>
        <taxon>Glomeromycetes</taxon>
        <taxon>Diversisporales</taxon>
        <taxon>Gigasporaceae</taxon>
        <taxon>Cetraspora</taxon>
    </lineage>
</organism>
<accession>A0ACA9PFS4</accession>
<evidence type="ECO:0000313" key="1">
    <source>
        <dbReference type="EMBL" id="CAG8708602.1"/>
    </source>
</evidence>
<sequence>YRLILLQMSVAESSKKQKERSVITLEKKVEIIKKKEENKNLTHTNLAKEYDIDRSTISNILQFHIIDEAVYKLFLELRSHNVPVSQDMLKTKALSIYEQLKNSSMEFPTTFEASNGWEDWLKWLDSQVNQSTILLTDNCSAHSSPKLQNIKLEFLLPNTTSVIQPCDASIIKNFKVNYRKLLVTKWIDEKKTKILLLEINLTTDTSNNNDIDELEQLLEELEMSYDYIKLSAEEYVEVDKHLQIMNIQTEESIVQDILKEQGLINNKNSNNKADDEKEKEIIDNLVSYNKGKKALEVVKKYLEQSQFATEDDIYLLRQIIKKAESFY</sequence>
<feature type="non-terminal residue" evidence="1">
    <location>
        <position position="1"/>
    </location>
</feature>
<proteinExistence type="predicted"/>
<keyword evidence="2" id="KW-1185">Reference proteome</keyword>
<reference evidence="1" key="1">
    <citation type="submission" date="2021-06" db="EMBL/GenBank/DDBJ databases">
        <authorList>
            <person name="Kallberg Y."/>
            <person name="Tangrot J."/>
            <person name="Rosling A."/>
        </authorList>
    </citation>
    <scope>NUCLEOTIDE SEQUENCE</scope>
    <source>
        <strain evidence="1">28 12/20/2015</strain>
    </source>
</reference>